<evidence type="ECO:0000256" key="4">
    <source>
        <dbReference type="ARBA" id="ARBA00022827"/>
    </source>
</evidence>
<dbReference type="GO" id="GO:0050660">
    <property type="term" value="F:flavin adenine dinucleotide binding"/>
    <property type="evidence" value="ECO:0007669"/>
    <property type="project" value="InterPro"/>
</dbReference>
<dbReference type="STRING" id="1450539.A0A318ZK22"/>
<dbReference type="PANTHER" id="PTHR42877:SF6">
    <property type="entry name" value="MONOOXYGENASE, PUTATIVE (AFU_ORTHOLOGUE AFUA_3G15050)-RELATED"/>
    <property type="match status" value="1"/>
</dbReference>
<dbReference type="RefSeq" id="XP_025433127.1">
    <property type="nucleotide sequence ID" value="XM_025578913.1"/>
</dbReference>
<organism evidence="6 7">
    <name type="scientific">Aspergillus saccharolyticus JOP 1030-1</name>
    <dbReference type="NCBI Taxonomy" id="1450539"/>
    <lineage>
        <taxon>Eukaryota</taxon>
        <taxon>Fungi</taxon>
        <taxon>Dikarya</taxon>
        <taxon>Ascomycota</taxon>
        <taxon>Pezizomycotina</taxon>
        <taxon>Eurotiomycetes</taxon>
        <taxon>Eurotiomycetidae</taxon>
        <taxon>Eurotiales</taxon>
        <taxon>Aspergillaceae</taxon>
        <taxon>Aspergillus</taxon>
        <taxon>Aspergillus subgen. Circumdati</taxon>
    </lineage>
</organism>
<dbReference type="Pfam" id="PF13450">
    <property type="entry name" value="NAD_binding_8"/>
    <property type="match status" value="1"/>
</dbReference>
<dbReference type="PANTHER" id="PTHR42877">
    <property type="entry name" value="L-ORNITHINE N(5)-MONOOXYGENASE-RELATED"/>
    <property type="match status" value="1"/>
</dbReference>
<keyword evidence="5" id="KW-0560">Oxidoreductase</keyword>
<accession>A0A318ZK22</accession>
<sequence length="522" mass="59361">MLQNFKPREIKARNARPGFCIEEHLGDQPREVRVGIVGVGLSGITAGILLPAKVPGIDLTILEKNEDVNTYPGVRCDVPAHVYQSGFAPNNQWIEEFAQGAEIFQYWQGLARRFDVYKYLRLRHKVLRAEWQPDAAHWKVAIQDFRDNKIYDETFDIFIAAIGYLNTWRIPNFKGKDQFQGAIFHSSNWNHSVCLDGKRVALIGNGASGIQILPEIQPVAAKVDHYARSRTWIVHPPDIEGGWQRAIFGAEELESFRDPQVYLKYRKEKEAEFFRGFATCFQDSPENDFLRQMWTASMLERVEHNAALLSDLIPDFPPCCRRPTSGPGYLEALLKPNVELIRSGIDCLTREGIRTLTGWSASYGLYGFPYTYLGVATPGFPNALWLGGPHVITYIAKIIRKFRGQGIRTFVPAKDAADDFLEYCHAFFPRTVWTGNDDSTPGKANCRSWMTGGRPNGFVHGLFPGSASLANYVRRDPRREDWEYTYTNPSGNRFAYLGNGWTTREMQPDADLTPHLKQPDHY</sequence>
<evidence type="ECO:0000256" key="2">
    <source>
        <dbReference type="ARBA" id="ARBA00010139"/>
    </source>
</evidence>
<dbReference type="OrthoDB" id="74360at2759"/>
<dbReference type="GeneID" id="37080142"/>
<comment type="similarity">
    <text evidence="2">Belongs to the FAD-binding monooxygenase family.</text>
</comment>
<dbReference type="SUPFAM" id="SSF51905">
    <property type="entry name" value="FAD/NAD(P)-binding domain"/>
    <property type="match status" value="1"/>
</dbReference>
<dbReference type="InterPro" id="IPR051209">
    <property type="entry name" value="FAD-bind_Monooxygenase_sf"/>
</dbReference>
<dbReference type="Gene3D" id="3.50.50.60">
    <property type="entry name" value="FAD/NAD(P)-binding domain"/>
    <property type="match status" value="2"/>
</dbReference>
<dbReference type="InterPro" id="IPR036188">
    <property type="entry name" value="FAD/NAD-bd_sf"/>
</dbReference>
<keyword evidence="7" id="KW-1185">Reference proteome</keyword>
<evidence type="ECO:0000313" key="6">
    <source>
        <dbReference type="EMBL" id="PYH47145.1"/>
    </source>
</evidence>
<dbReference type="Proteomes" id="UP000248349">
    <property type="component" value="Unassembled WGS sequence"/>
</dbReference>
<protein>
    <submittedName>
        <fullName evidence="6">FAD/NAD(P)-binding domain-containing protein</fullName>
    </submittedName>
</protein>
<dbReference type="InterPro" id="IPR020946">
    <property type="entry name" value="Flavin_mOase-like"/>
</dbReference>
<gene>
    <name evidence="6" type="ORF">BP01DRAFT_411199</name>
</gene>
<dbReference type="Pfam" id="PF00743">
    <property type="entry name" value="FMO-like"/>
    <property type="match status" value="1"/>
</dbReference>
<comment type="cofactor">
    <cofactor evidence="1">
        <name>FAD</name>
        <dbReference type="ChEBI" id="CHEBI:57692"/>
    </cofactor>
</comment>
<dbReference type="GO" id="GO:0050661">
    <property type="term" value="F:NADP binding"/>
    <property type="evidence" value="ECO:0007669"/>
    <property type="project" value="InterPro"/>
</dbReference>
<name>A0A318ZK22_9EURO</name>
<dbReference type="AlphaFoldDB" id="A0A318ZK22"/>
<dbReference type="EMBL" id="KZ821225">
    <property type="protein sequence ID" value="PYH47145.1"/>
    <property type="molecule type" value="Genomic_DNA"/>
</dbReference>
<dbReference type="GO" id="GO:0004499">
    <property type="term" value="F:N,N-dimethylaniline monooxygenase activity"/>
    <property type="evidence" value="ECO:0007669"/>
    <property type="project" value="InterPro"/>
</dbReference>
<evidence type="ECO:0000256" key="3">
    <source>
        <dbReference type="ARBA" id="ARBA00022630"/>
    </source>
</evidence>
<evidence type="ECO:0000313" key="7">
    <source>
        <dbReference type="Proteomes" id="UP000248349"/>
    </source>
</evidence>
<evidence type="ECO:0000256" key="5">
    <source>
        <dbReference type="ARBA" id="ARBA00023002"/>
    </source>
</evidence>
<keyword evidence="3" id="KW-0285">Flavoprotein</keyword>
<keyword evidence="4" id="KW-0274">FAD</keyword>
<evidence type="ECO:0000256" key="1">
    <source>
        <dbReference type="ARBA" id="ARBA00001974"/>
    </source>
</evidence>
<proteinExistence type="inferred from homology"/>
<reference evidence="6 7" key="1">
    <citation type="submission" date="2016-12" db="EMBL/GenBank/DDBJ databases">
        <title>The genomes of Aspergillus section Nigri reveals drivers in fungal speciation.</title>
        <authorList>
            <consortium name="DOE Joint Genome Institute"/>
            <person name="Vesth T.C."/>
            <person name="Nybo J."/>
            <person name="Theobald S."/>
            <person name="Brandl J."/>
            <person name="Frisvad J.C."/>
            <person name="Nielsen K.F."/>
            <person name="Lyhne E.K."/>
            <person name="Kogle M.E."/>
            <person name="Kuo A."/>
            <person name="Riley R."/>
            <person name="Clum A."/>
            <person name="Nolan M."/>
            <person name="Lipzen A."/>
            <person name="Salamov A."/>
            <person name="Henrissat B."/>
            <person name="Wiebenga A."/>
            <person name="De Vries R.P."/>
            <person name="Grigoriev I.V."/>
            <person name="Mortensen U.H."/>
            <person name="Andersen M.R."/>
            <person name="Baker S.E."/>
        </authorList>
    </citation>
    <scope>NUCLEOTIDE SEQUENCE [LARGE SCALE GENOMIC DNA]</scope>
    <source>
        <strain evidence="6 7">JOP 1030-1</strain>
    </source>
</reference>